<dbReference type="AlphaFoldDB" id="A0A108E4P6"/>
<accession>A0A108E4P6</accession>
<evidence type="ECO:0000313" key="2">
    <source>
        <dbReference type="Proteomes" id="UP000068016"/>
    </source>
</evidence>
<comment type="caution">
    <text evidence="1">The sequence shown here is derived from an EMBL/GenBank/DDBJ whole genome shotgun (WGS) entry which is preliminary data.</text>
</comment>
<evidence type="ECO:0000313" key="1">
    <source>
        <dbReference type="EMBL" id="KWN04630.1"/>
    </source>
</evidence>
<dbReference type="RefSeq" id="WP_043887533.1">
    <property type="nucleotide sequence ID" value="NZ_LPLZ01000091.1"/>
</dbReference>
<reference evidence="1 2" key="1">
    <citation type="submission" date="2015-11" db="EMBL/GenBank/DDBJ databases">
        <title>Expanding the genomic diversity of Burkholderia species for the development of highly accurate diagnostics.</title>
        <authorList>
            <person name="Sahl J."/>
            <person name="Keim P."/>
            <person name="Wagner D."/>
        </authorList>
    </citation>
    <scope>NUCLEOTIDE SEQUENCE [LARGE SCALE GENOMIC DNA]</scope>
    <source>
        <strain evidence="1 2">MSMB793WGS</strain>
    </source>
</reference>
<proteinExistence type="predicted"/>
<protein>
    <submittedName>
        <fullName evidence="1">Uncharacterized protein</fullName>
    </submittedName>
</protein>
<dbReference type="Proteomes" id="UP000068016">
    <property type="component" value="Unassembled WGS sequence"/>
</dbReference>
<organism evidence="1 2">
    <name type="scientific">Burkholderia territorii</name>
    <dbReference type="NCBI Taxonomy" id="1503055"/>
    <lineage>
        <taxon>Bacteria</taxon>
        <taxon>Pseudomonadati</taxon>
        <taxon>Pseudomonadota</taxon>
        <taxon>Betaproteobacteria</taxon>
        <taxon>Burkholderiales</taxon>
        <taxon>Burkholderiaceae</taxon>
        <taxon>Burkholderia</taxon>
        <taxon>Burkholderia cepacia complex</taxon>
    </lineage>
</organism>
<name>A0A108E4P6_9BURK</name>
<dbReference type="EMBL" id="LPLZ01000091">
    <property type="protein sequence ID" value="KWN04630.1"/>
    <property type="molecule type" value="Genomic_DNA"/>
</dbReference>
<sequence>MSDNELAGGQRVDVRTARALLRLASYGDRALERAAADTYAEFVSVLHDDLDEIFGRLEDNKSHYCEASEDAITIAIVGQLKTVGYIANHDPDNGGHCDVVVESRWKPNFKWLGEAKIDNGPAYLWGGWLQLTERYSNARPENNKGGILVYVQSKNAVDRMNSWSEHLHQNGIGAAFEWSGIRQRLAFATDIQHDSGQNYGVRHMALNVYHKPTK</sequence>
<gene>
    <name evidence="1" type="ORF">WT83_31035</name>
</gene>